<dbReference type="PANTHER" id="PTHR36848">
    <property type="entry name" value="DNA-BINDING PROTEIN (PUTATIVE SECRETED PROTEIN)-RELATED"/>
    <property type="match status" value="1"/>
</dbReference>
<reference evidence="1" key="1">
    <citation type="submission" date="2009-07" db="EMBL/GenBank/DDBJ databases">
        <authorList>
            <person name="Weinstock G."/>
            <person name="Sodergren E."/>
            <person name="Clifton S."/>
            <person name="Fulton L."/>
            <person name="Fulton B."/>
            <person name="Courtney L."/>
            <person name="Fronick C."/>
            <person name="Harrison M."/>
            <person name="Strong C."/>
            <person name="Farmer C."/>
            <person name="Delahaunty K."/>
            <person name="Markovic C."/>
            <person name="Hall O."/>
            <person name="Minx P."/>
            <person name="Tomlinson C."/>
            <person name="Mitreva M."/>
            <person name="Nelson J."/>
            <person name="Hou S."/>
            <person name="Wollam A."/>
            <person name="Pepin K.H."/>
            <person name="Johnson M."/>
            <person name="Bhonagiri V."/>
            <person name="Nash W.E."/>
            <person name="Warren W."/>
            <person name="Chinwalla A."/>
            <person name="Mardis E.R."/>
            <person name="Wilson R.K."/>
        </authorList>
    </citation>
    <scope>NUCLEOTIDE SEQUENCE [LARGE SCALE GENOMIC DNA]</scope>
    <source>
        <strain evidence="1">DSM 14469</strain>
    </source>
</reference>
<dbReference type="EMBL" id="ACCL02000004">
    <property type="protein sequence ID" value="EET61914.1"/>
    <property type="molecule type" value="Genomic_DNA"/>
</dbReference>
<dbReference type="STRING" id="168384.SAMN05660368_00542"/>
<dbReference type="Proteomes" id="UP000005561">
    <property type="component" value="Unassembled WGS sequence"/>
</dbReference>
<dbReference type="SUPFAM" id="SSF51445">
    <property type="entry name" value="(Trans)glycosidases"/>
    <property type="match status" value="1"/>
</dbReference>
<dbReference type="AlphaFoldDB" id="C6LBW1"/>
<proteinExistence type="predicted"/>
<organism evidence="1 2">
    <name type="scientific">Marvinbryantia formatexigens DSM 14469</name>
    <dbReference type="NCBI Taxonomy" id="478749"/>
    <lineage>
        <taxon>Bacteria</taxon>
        <taxon>Bacillati</taxon>
        <taxon>Bacillota</taxon>
        <taxon>Clostridia</taxon>
        <taxon>Lachnospirales</taxon>
        <taxon>Lachnospiraceae</taxon>
        <taxon>Marvinbryantia</taxon>
    </lineage>
</organism>
<name>C6LBW1_9FIRM</name>
<sequence>MIEKVRKLLNGEYENRLMPFFWQHGEDEATLREYMKVIRESGCRAVCVESRPHPDFCGEKWWADMDVILDEARRRGMKVWILDDSHFPTGYANGALKNAPDELHRQSICTSRVPLCGDDERTEIDVHSMFPPAFCPNQLEQYILSAMLADAPRFADDRILALTAVCRESKEQIFLTVPEPGEKLVWEKRDGDWTLFITGLSRNFGPHREYINMLDEKSCRLLIDAVYEPHWEHYREDFGRTIAGFFSDEPELGNGHIFDNEGRLGGEQDLPFSSAMTEELSARLGADWANLMYLLWDNESDAQETARVRYAYMDAVTKLVREAFSRQLGGWCREHGVQYIGHIIEDCNAHARTGVSLGHYFRGLDGQDMAGIDDIGGQVLPQGEDAPLTGTMGLPRDGEFYHYMLGSLAASAAAIEPGKHGNAMCEIFGNYGWAEGVQLEKYLADHFMVCAVSIILCPTHLIRRRFRILTVRRIFMRTDIIPSIAISAR</sequence>
<protein>
    <submittedName>
        <fullName evidence="1">Uncharacterized protein</fullName>
    </submittedName>
</protein>
<dbReference type="InterPro" id="IPR017853">
    <property type="entry name" value="GH"/>
</dbReference>
<dbReference type="OrthoDB" id="9761519at2"/>
<evidence type="ECO:0000313" key="2">
    <source>
        <dbReference type="Proteomes" id="UP000005561"/>
    </source>
</evidence>
<dbReference type="eggNOG" id="COG3250">
    <property type="taxonomic scope" value="Bacteria"/>
</dbReference>
<dbReference type="RefSeq" id="WP_006860903.1">
    <property type="nucleotide sequence ID" value="NZ_ACCL02000004.1"/>
</dbReference>
<dbReference type="InterPro" id="IPR053161">
    <property type="entry name" value="Ulvan_degrading_GH"/>
</dbReference>
<comment type="caution">
    <text evidence="1">The sequence shown here is derived from an EMBL/GenBank/DDBJ whole genome shotgun (WGS) entry which is preliminary data.</text>
</comment>
<dbReference type="PANTHER" id="PTHR36848:SF2">
    <property type="entry name" value="SECRETED PROTEIN"/>
    <property type="match status" value="1"/>
</dbReference>
<gene>
    <name evidence="1" type="ORF">BRYFOR_06106</name>
</gene>
<evidence type="ECO:0000313" key="1">
    <source>
        <dbReference type="EMBL" id="EET61914.1"/>
    </source>
</evidence>
<keyword evidence="2" id="KW-1185">Reference proteome</keyword>
<accession>C6LBW1</accession>